<keyword evidence="1" id="KW-0812">Transmembrane</keyword>
<evidence type="ECO:0000259" key="3">
    <source>
        <dbReference type="PROSITE" id="PS50885"/>
    </source>
</evidence>
<sequence length="694" mass="73155">MASEPTPAASEPAGSRAEGWRAGLTVRFAALIGVFALGLAGVLIATSAYDVRASGQERAERAAIVASLAFQNAIARGDAPDAALTALRGEHGAAYATLQDRTATTPTDGAVAAITRDDDMVRLAQPVDLPDGSRAELRVGVSLAHAGQEVARIVAAGMIGTLGFLILTMPAVVLLFNRTTRPLRQLARAVTCMGASDADLTAAADRADEIGALARAHLAVTRQLLATNDVVRRLTFADTLTRLPNREALRERIATGLQIGETAALLKIGVFGIDRVGAGLGQTAADAAVLGVAERLREVLAAWGRNGPPSKALWGDRAAVLARTGEAEFALLVERAAPEAGDELAMRALAAFETPLTVDDHQFTLGLAVGVAFAPANGDEARELMRSASTALASALAGGPQTVRRAGLALTDDAYGRLRIEQELARAISNGELELHYQPQIELRGGRVVGAEALVRWRHPTRGLVPPDKFVPVAEECGLMESLGRFVIEQASRQAAAWRELGLDMRVAVNVSALQFRNPRFAEQTLALVRGVGCDPALIELEITESVAMSDSLHAARELAPLRAAGVRIAIDDFGTGYSNLASLTALPFDVLKIDRAFVRDAIEKRNAQVVVAAVLGLAASLGVETVAEGVETEDQRALVASHGCTYGQGYLFSPALPAPAFEAWRQKRLIEELRELSRRAGVPAEEASARAAT</sequence>
<dbReference type="PANTHER" id="PTHR33121:SF79">
    <property type="entry name" value="CYCLIC DI-GMP PHOSPHODIESTERASE PDED-RELATED"/>
    <property type="match status" value="1"/>
</dbReference>
<evidence type="ECO:0000313" key="6">
    <source>
        <dbReference type="Proteomes" id="UP001597308"/>
    </source>
</evidence>
<dbReference type="PROSITE" id="PS50883">
    <property type="entry name" value="EAL"/>
    <property type="match status" value="1"/>
</dbReference>
<dbReference type="PROSITE" id="PS50887">
    <property type="entry name" value="GGDEF"/>
    <property type="match status" value="1"/>
</dbReference>
<protein>
    <submittedName>
        <fullName evidence="5">Bifunctional diguanylate cyclase/phosphodiesterase</fullName>
    </submittedName>
</protein>
<dbReference type="Gene3D" id="3.20.20.450">
    <property type="entry name" value="EAL domain"/>
    <property type="match status" value="1"/>
</dbReference>
<feature type="domain" description="HAMP" evidence="3">
    <location>
        <begin position="177"/>
        <end position="229"/>
    </location>
</feature>
<dbReference type="CDD" id="cd06225">
    <property type="entry name" value="HAMP"/>
    <property type="match status" value="1"/>
</dbReference>
<dbReference type="SUPFAM" id="SSF55073">
    <property type="entry name" value="Nucleotide cyclase"/>
    <property type="match status" value="1"/>
</dbReference>
<dbReference type="RefSeq" id="WP_378800324.1">
    <property type="nucleotide sequence ID" value="NZ_JBHUER010000010.1"/>
</dbReference>
<dbReference type="SMART" id="SM00267">
    <property type="entry name" value="GGDEF"/>
    <property type="match status" value="1"/>
</dbReference>
<name>A0ABW4KAY4_9HYPH</name>
<evidence type="ECO:0000313" key="5">
    <source>
        <dbReference type="EMBL" id="MFD1704256.1"/>
    </source>
</evidence>
<gene>
    <name evidence="5" type="ORF">ACFSCV_14715</name>
</gene>
<proteinExistence type="predicted"/>
<dbReference type="InterPro" id="IPR050706">
    <property type="entry name" value="Cyclic-di-GMP_PDE-like"/>
</dbReference>
<reference evidence="6" key="1">
    <citation type="journal article" date="2019" name="Int. J. Syst. Evol. Microbiol.">
        <title>The Global Catalogue of Microorganisms (GCM) 10K type strain sequencing project: providing services to taxonomists for standard genome sequencing and annotation.</title>
        <authorList>
            <consortium name="The Broad Institute Genomics Platform"/>
            <consortium name="The Broad Institute Genome Sequencing Center for Infectious Disease"/>
            <person name="Wu L."/>
            <person name="Ma J."/>
        </authorList>
    </citation>
    <scope>NUCLEOTIDE SEQUENCE [LARGE SCALE GENOMIC DNA]</scope>
    <source>
        <strain evidence="6">KCTC 23707</strain>
    </source>
</reference>
<organism evidence="5 6">
    <name type="scientific">Methylopila henanensis</name>
    <dbReference type="NCBI Taxonomy" id="873516"/>
    <lineage>
        <taxon>Bacteria</taxon>
        <taxon>Pseudomonadati</taxon>
        <taxon>Pseudomonadota</taxon>
        <taxon>Alphaproteobacteria</taxon>
        <taxon>Hyphomicrobiales</taxon>
        <taxon>Methylopilaceae</taxon>
        <taxon>Methylopila</taxon>
    </lineage>
</organism>
<evidence type="ECO:0000259" key="4">
    <source>
        <dbReference type="PROSITE" id="PS50887"/>
    </source>
</evidence>
<comment type="caution">
    <text evidence="5">The sequence shown here is derived from an EMBL/GenBank/DDBJ whole genome shotgun (WGS) entry which is preliminary data.</text>
</comment>
<accession>A0ABW4KAY4</accession>
<feature type="domain" description="EAL" evidence="2">
    <location>
        <begin position="417"/>
        <end position="670"/>
    </location>
</feature>
<dbReference type="Proteomes" id="UP001597308">
    <property type="component" value="Unassembled WGS sequence"/>
</dbReference>
<dbReference type="PROSITE" id="PS50885">
    <property type="entry name" value="HAMP"/>
    <property type="match status" value="1"/>
</dbReference>
<dbReference type="PANTHER" id="PTHR33121">
    <property type="entry name" value="CYCLIC DI-GMP PHOSPHODIESTERASE PDEF"/>
    <property type="match status" value="1"/>
</dbReference>
<dbReference type="InterPro" id="IPR035919">
    <property type="entry name" value="EAL_sf"/>
</dbReference>
<feature type="transmembrane region" description="Helical" evidence="1">
    <location>
        <begin position="28"/>
        <end position="51"/>
    </location>
</feature>
<dbReference type="InterPro" id="IPR029787">
    <property type="entry name" value="Nucleotide_cyclase"/>
</dbReference>
<keyword evidence="1" id="KW-1133">Transmembrane helix</keyword>
<dbReference type="Pfam" id="PF00990">
    <property type="entry name" value="GGDEF"/>
    <property type="match status" value="1"/>
</dbReference>
<dbReference type="SUPFAM" id="SSF141868">
    <property type="entry name" value="EAL domain-like"/>
    <property type="match status" value="1"/>
</dbReference>
<keyword evidence="6" id="KW-1185">Reference proteome</keyword>
<dbReference type="EMBL" id="JBHUER010000010">
    <property type="protein sequence ID" value="MFD1704256.1"/>
    <property type="molecule type" value="Genomic_DNA"/>
</dbReference>
<dbReference type="InterPro" id="IPR003660">
    <property type="entry name" value="HAMP_dom"/>
</dbReference>
<feature type="domain" description="GGDEF" evidence="4">
    <location>
        <begin position="261"/>
        <end position="408"/>
    </location>
</feature>
<evidence type="ECO:0000259" key="2">
    <source>
        <dbReference type="PROSITE" id="PS50883"/>
    </source>
</evidence>
<evidence type="ECO:0000256" key="1">
    <source>
        <dbReference type="SAM" id="Phobius"/>
    </source>
</evidence>
<dbReference type="SMART" id="SM00304">
    <property type="entry name" value="HAMP"/>
    <property type="match status" value="1"/>
</dbReference>
<dbReference type="Pfam" id="PF00563">
    <property type="entry name" value="EAL"/>
    <property type="match status" value="1"/>
</dbReference>
<dbReference type="Gene3D" id="3.30.70.270">
    <property type="match status" value="1"/>
</dbReference>
<dbReference type="InterPro" id="IPR043128">
    <property type="entry name" value="Rev_trsase/Diguanyl_cyclase"/>
</dbReference>
<dbReference type="Gene3D" id="6.10.340.10">
    <property type="match status" value="1"/>
</dbReference>
<dbReference type="SMART" id="SM00052">
    <property type="entry name" value="EAL"/>
    <property type="match status" value="1"/>
</dbReference>
<keyword evidence="1" id="KW-0472">Membrane</keyword>
<dbReference type="InterPro" id="IPR000160">
    <property type="entry name" value="GGDEF_dom"/>
</dbReference>
<dbReference type="InterPro" id="IPR001633">
    <property type="entry name" value="EAL_dom"/>
</dbReference>
<feature type="transmembrane region" description="Helical" evidence="1">
    <location>
        <begin position="153"/>
        <end position="176"/>
    </location>
</feature>
<dbReference type="CDD" id="cd01948">
    <property type="entry name" value="EAL"/>
    <property type="match status" value="1"/>
</dbReference>